<gene>
    <name evidence="3" type="ORF">FMOSSE_LOCUS1377</name>
</gene>
<proteinExistence type="predicted"/>
<protein>
    <submittedName>
        <fullName evidence="3">12406_t:CDS:1</fullName>
    </submittedName>
</protein>
<evidence type="ECO:0000259" key="2">
    <source>
        <dbReference type="PROSITE" id="PS50011"/>
    </source>
</evidence>
<dbReference type="GO" id="GO:0005524">
    <property type="term" value="F:ATP binding"/>
    <property type="evidence" value="ECO:0007669"/>
    <property type="project" value="UniProtKB-UniRule"/>
</dbReference>
<dbReference type="InterPro" id="IPR000719">
    <property type="entry name" value="Prot_kinase_dom"/>
</dbReference>
<dbReference type="Proteomes" id="UP000789375">
    <property type="component" value="Unassembled WGS sequence"/>
</dbReference>
<dbReference type="PROSITE" id="PS50011">
    <property type="entry name" value="PROTEIN_KINASE_DOM"/>
    <property type="match status" value="1"/>
</dbReference>
<keyword evidence="4" id="KW-1185">Reference proteome</keyword>
<sequence>MVDVFHDSEHVCKETDKVIRQIFTYMSETCCQPLTLESTSPTILKVYTYVIMQLCRDYYYHHLNVIDDGMVTHSNKKRSMRSSIAKNQKSQDSAQNFSFMNFTIKGLLGRGRSGKIFLCEYRRNTIALKGIDLSKAPSYVLKEMLNEVEIYKILADIQGKYIPKLVCHGYYRGGMYYVIGTTLFESIHNHGVLHNDIRKENILFDNNTDGAYLIDFGMACYYPYTKEKLFDEERLNLSRLLDH</sequence>
<keyword evidence="1" id="KW-0547">Nucleotide-binding</keyword>
<dbReference type="Gene3D" id="1.10.510.10">
    <property type="entry name" value="Transferase(Phosphotransferase) domain 1"/>
    <property type="match status" value="1"/>
</dbReference>
<dbReference type="PROSITE" id="PS00109">
    <property type="entry name" value="PROTEIN_KINASE_TYR"/>
    <property type="match status" value="1"/>
</dbReference>
<dbReference type="AlphaFoldDB" id="A0A9N8VFY8"/>
<dbReference type="PANTHER" id="PTHR37171:SF1">
    <property type="entry name" value="SERINE_THREONINE-PROTEIN KINASE YRZF-RELATED"/>
    <property type="match status" value="1"/>
</dbReference>
<feature type="binding site" evidence="1">
    <location>
        <position position="129"/>
    </location>
    <ligand>
        <name>ATP</name>
        <dbReference type="ChEBI" id="CHEBI:30616"/>
    </ligand>
</feature>
<dbReference type="PROSITE" id="PS00107">
    <property type="entry name" value="PROTEIN_KINASE_ATP"/>
    <property type="match status" value="1"/>
</dbReference>
<dbReference type="InterPro" id="IPR052396">
    <property type="entry name" value="Meiotic_Drive_Suppr_Kinase"/>
</dbReference>
<dbReference type="SUPFAM" id="SSF56112">
    <property type="entry name" value="Protein kinase-like (PK-like)"/>
    <property type="match status" value="1"/>
</dbReference>
<dbReference type="InterPro" id="IPR008266">
    <property type="entry name" value="Tyr_kinase_AS"/>
</dbReference>
<evidence type="ECO:0000313" key="4">
    <source>
        <dbReference type="Proteomes" id="UP000789375"/>
    </source>
</evidence>
<reference evidence="3" key="1">
    <citation type="submission" date="2021-06" db="EMBL/GenBank/DDBJ databases">
        <authorList>
            <person name="Kallberg Y."/>
            <person name="Tangrot J."/>
            <person name="Rosling A."/>
        </authorList>
    </citation>
    <scope>NUCLEOTIDE SEQUENCE</scope>
    <source>
        <strain evidence="3">87-6 pot B 2015</strain>
    </source>
</reference>
<dbReference type="Gene3D" id="3.30.200.20">
    <property type="entry name" value="Phosphorylase Kinase, domain 1"/>
    <property type="match status" value="1"/>
</dbReference>
<accession>A0A9N8VFY8</accession>
<evidence type="ECO:0000313" key="3">
    <source>
        <dbReference type="EMBL" id="CAG8449010.1"/>
    </source>
</evidence>
<dbReference type="EMBL" id="CAJVPP010000158">
    <property type="protein sequence ID" value="CAG8449010.1"/>
    <property type="molecule type" value="Genomic_DNA"/>
</dbReference>
<dbReference type="Pfam" id="PF00069">
    <property type="entry name" value="Pkinase"/>
    <property type="match status" value="1"/>
</dbReference>
<dbReference type="GO" id="GO:0004672">
    <property type="term" value="F:protein kinase activity"/>
    <property type="evidence" value="ECO:0007669"/>
    <property type="project" value="InterPro"/>
</dbReference>
<comment type="caution">
    <text evidence="3">The sequence shown here is derived from an EMBL/GenBank/DDBJ whole genome shotgun (WGS) entry which is preliminary data.</text>
</comment>
<feature type="domain" description="Protein kinase" evidence="2">
    <location>
        <begin position="60"/>
        <end position="243"/>
    </location>
</feature>
<dbReference type="PANTHER" id="PTHR37171">
    <property type="entry name" value="SERINE/THREONINE-PROTEIN KINASE YRZF-RELATED"/>
    <property type="match status" value="1"/>
</dbReference>
<organism evidence="3 4">
    <name type="scientific">Funneliformis mosseae</name>
    <name type="common">Endomycorrhizal fungus</name>
    <name type="synonym">Glomus mosseae</name>
    <dbReference type="NCBI Taxonomy" id="27381"/>
    <lineage>
        <taxon>Eukaryota</taxon>
        <taxon>Fungi</taxon>
        <taxon>Fungi incertae sedis</taxon>
        <taxon>Mucoromycota</taxon>
        <taxon>Glomeromycotina</taxon>
        <taxon>Glomeromycetes</taxon>
        <taxon>Glomerales</taxon>
        <taxon>Glomeraceae</taxon>
        <taxon>Funneliformis</taxon>
    </lineage>
</organism>
<evidence type="ECO:0000256" key="1">
    <source>
        <dbReference type="PROSITE-ProRule" id="PRU10141"/>
    </source>
</evidence>
<dbReference type="InterPro" id="IPR017441">
    <property type="entry name" value="Protein_kinase_ATP_BS"/>
</dbReference>
<name>A0A9N8VFY8_FUNMO</name>
<keyword evidence="1" id="KW-0067">ATP-binding</keyword>
<dbReference type="InterPro" id="IPR011009">
    <property type="entry name" value="Kinase-like_dom_sf"/>
</dbReference>